<protein>
    <submittedName>
        <fullName evidence="1">Uncharacterized protein</fullName>
    </submittedName>
</protein>
<dbReference type="Proteomes" id="UP000276133">
    <property type="component" value="Unassembled WGS sequence"/>
</dbReference>
<evidence type="ECO:0000313" key="2">
    <source>
        <dbReference type="Proteomes" id="UP000276133"/>
    </source>
</evidence>
<keyword evidence="2" id="KW-1185">Reference proteome</keyword>
<dbReference type="EMBL" id="REGN01001720">
    <property type="protein sequence ID" value="RNA32933.1"/>
    <property type="molecule type" value="Genomic_DNA"/>
</dbReference>
<comment type="caution">
    <text evidence="1">The sequence shown here is derived from an EMBL/GenBank/DDBJ whole genome shotgun (WGS) entry which is preliminary data.</text>
</comment>
<accession>A0A3M7SAU1</accession>
<dbReference type="AlphaFoldDB" id="A0A3M7SAU1"/>
<dbReference type="OrthoDB" id="10231320at2759"/>
<reference evidence="1 2" key="1">
    <citation type="journal article" date="2018" name="Sci. Rep.">
        <title>Genomic signatures of local adaptation to the degree of environmental predictability in rotifers.</title>
        <authorList>
            <person name="Franch-Gras L."/>
            <person name="Hahn C."/>
            <person name="Garcia-Roger E.M."/>
            <person name="Carmona M.J."/>
            <person name="Serra M."/>
            <person name="Gomez A."/>
        </authorList>
    </citation>
    <scope>NUCLEOTIDE SEQUENCE [LARGE SCALE GENOMIC DNA]</scope>
    <source>
        <strain evidence="1">HYR1</strain>
    </source>
</reference>
<name>A0A3M7SAU1_BRAPC</name>
<proteinExistence type="predicted"/>
<organism evidence="1 2">
    <name type="scientific">Brachionus plicatilis</name>
    <name type="common">Marine rotifer</name>
    <name type="synonym">Brachionus muelleri</name>
    <dbReference type="NCBI Taxonomy" id="10195"/>
    <lineage>
        <taxon>Eukaryota</taxon>
        <taxon>Metazoa</taxon>
        <taxon>Spiralia</taxon>
        <taxon>Gnathifera</taxon>
        <taxon>Rotifera</taxon>
        <taxon>Eurotatoria</taxon>
        <taxon>Monogononta</taxon>
        <taxon>Pseudotrocha</taxon>
        <taxon>Ploima</taxon>
        <taxon>Brachionidae</taxon>
        <taxon>Brachionus</taxon>
    </lineage>
</organism>
<evidence type="ECO:0000313" key="1">
    <source>
        <dbReference type="EMBL" id="RNA32933.1"/>
    </source>
</evidence>
<sequence length="208" mass="24524">MISIDNSERTNIALKISSGDLFSLVILEIDKTSSIINCKIIQKKKTSILAERNSPDVQPLAEKENLKTKIRELENQLLIKSRLIQDQTLELERLREYPAMNLTLNKTIKKKFNVILLGSFLTQFWTDKNIFLDFVKNYRQEINKSMIKSTLRQMCAEARREIKKSSNRSHFIIYEYLYFKKCSIVSNKHYFFISSDNILAFIKRLIKF</sequence>
<gene>
    <name evidence="1" type="ORF">BpHYR1_042563</name>
</gene>